<accession>A0ABU6W644</accession>
<evidence type="ECO:0000259" key="6">
    <source>
        <dbReference type="PROSITE" id="PS50089"/>
    </source>
</evidence>
<keyword evidence="2 4" id="KW-0863">Zinc-finger</keyword>
<name>A0ABU6W644_9FABA</name>
<gene>
    <name evidence="7" type="ORF">PIB30_018032</name>
</gene>
<organism evidence="7 8">
    <name type="scientific">Stylosanthes scabra</name>
    <dbReference type="NCBI Taxonomy" id="79078"/>
    <lineage>
        <taxon>Eukaryota</taxon>
        <taxon>Viridiplantae</taxon>
        <taxon>Streptophyta</taxon>
        <taxon>Embryophyta</taxon>
        <taxon>Tracheophyta</taxon>
        <taxon>Spermatophyta</taxon>
        <taxon>Magnoliopsida</taxon>
        <taxon>eudicotyledons</taxon>
        <taxon>Gunneridae</taxon>
        <taxon>Pentapetalae</taxon>
        <taxon>rosids</taxon>
        <taxon>fabids</taxon>
        <taxon>Fabales</taxon>
        <taxon>Fabaceae</taxon>
        <taxon>Papilionoideae</taxon>
        <taxon>50 kb inversion clade</taxon>
        <taxon>dalbergioids sensu lato</taxon>
        <taxon>Dalbergieae</taxon>
        <taxon>Pterocarpus clade</taxon>
        <taxon>Stylosanthes</taxon>
    </lineage>
</organism>
<feature type="region of interest" description="Disordered" evidence="5">
    <location>
        <begin position="121"/>
        <end position="144"/>
    </location>
</feature>
<keyword evidence="8" id="KW-1185">Reference proteome</keyword>
<dbReference type="SMART" id="SM00184">
    <property type="entry name" value="RING"/>
    <property type="match status" value="1"/>
</dbReference>
<feature type="compositionally biased region" description="Basic residues" evidence="5">
    <location>
        <begin position="272"/>
        <end position="281"/>
    </location>
</feature>
<dbReference type="InterPro" id="IPR001841">
    <property type="entry name" value="Znf_RING"/>
</dbReference>
<dbReference type="InterPro" id="IPR018957">
    <property type="entry name" value="Znf_C3HC4_RING-type"/>
</dbReference>
<proteinExistence type="predicted"/>
<dbReference type="Proteomes" id="UP001341840">
    <property type="component" value="Unassembled WGS sequence"/>
</dbReference>
<keyword evidence="1" id="KW-0479">Metal-binding</keyword>
<dbReference type="InterPro" id="IPR044807">
    <property type="entry name" value="DRIP1-like"/>
</dbReference>
<dbReference type="PANTHER" id="PTHR46293:SF1">
    <property type="entry name" value="OS03G0632800 PROTEIN"/>
    <property type="match status" value="1"/>
</dbReference>
<feature type="compositionally biased region" description="Polar residues" evidence="5">
    <location>
        <begin position="195"/>
        <end position="206"/>
    </location>
</feature>
<dbReference type="Gene3D" id="3.30.40.10">
    <property type="entry name" value="Zinc/RING finger domain, C3HC4 (zinc finger)"/>
    <property type="match status" value="1"/>
</dbReference>
<dbReference type="Pfam" id="PF00097">
    <property type="entry name" value="zf-C3HC4"/>
    <property type="match status" value="1"/>
</dbReference>
<evidence type="ECO:0000256" key="5">
    <source>
        <dbReference type="SAM" id="MobiDB-lite"/>
    </source>
</evidence>
<evidence type="ECO:0000256" key="4">
    <source>
        <dbReference type="PROSITE-ProRule" id="PRU00175"/>
    </source>
</evidence>
<comment type="caution">
    <text evidence="7">The sequence shown here is derived from an EMBL/GenBank/DDBJ whole genome shotgun (WGS) entry which is preliminary data.</text>
</comment>
<feature type="region of interest" description="Disordered" evidence="5">
    <location>
        <begin position="194"/>
        <end position="298"/>
    </location>
</feature>
<evidence type="ECO:0000256" key="1">
    <source>
        <dbReference type="ARBA" id="ARBA00022723"/>
    </source>
</evidence>
<feature type="domain" description="RING-type" evidence="6">
    <location>
        <begin position="17"/>
        <end position="57"/>
    </location>
</feature>
<dbReference type="PROSITE" id="PS50089">
    <property type="entry name" value="ZF_RING_2"/>
    <property type="match status" value="1"/>
</dbReference>
<feature type="compositionally biased region" description="Polar residues" evidence="5">
    <location>
        <begin position="226"/>
        <end position="238"/>
    </location>
</feature>
<keyword evidence="3" id="KW-0862">Zinc</keyword>
<sequence length="333" mass="36876">MVVAKVKRQNLQACITCPLCHHLLRHATTISLCLHTFCRKCIYEKLSDEDMDCCPVCYIDLGCLPLQKLRPDHNLQDIRAKIFPFRRRKIEAPEVVPSITLPAKRKERSLSSLVVNAPKVSNQNGFTGKRTKTGTRKGEESIKNEETCGEDNLGSLVADPSKKRPTEDIKNSMELAEGKGDLWTPLNCLVEAANRTKSSRSSNSHGTPAAKLESPSTAPVGLDMAETTTKSNPPTSLKSEVHMPKAKNKDNRHKRFGSDKEGQSLPSGPSGKQKRPMRPVRKRAEASEMSASDTTGSRCDWKNSPIWFSLVASEDQKGDVPLPQISACYLRIK</sequence>
<dbReference type="InterPro" id="IPR013083">
    <property type="entry name" value="Znf_RING/FYVE/PHD"/>
</dbReference>
<dbReference type="PROSITE" id="PS00518">
    <property type="entry name" value="ZF_RING_1"/>
    <property type="match status" value="1"/>
</dbReference>
<dbReference type="PANTHER" id="PTHR46293">
    <property type="entry name" value="E3 UBIQUITIN PROTEIN LIGASE DRIP1"/>
    <property type="match status" value="1"/>
</dbReference>
<dbReference type="EMBL" id="JASCZI010181296">
    <property type="protein sequence ID" value="MED6181297.1"/>
    <property type="molecule type" value="Genomic_DNA"/>
</dbReference>
<evidence type="ECO:0000313" key="8">
    <source>
        <dbReference type="Proteomes" id="UP001341840"/>
    </source>
</evidence>
<evidence type="ECO:0000313" key="7">
    <source>
        <dbReference type="EMBL" id="MED6181297.1"/>
    </source>
</evidence>
<feature type="compositionally biased region" description="Basic and acidic residues" evidence="5">
    <location>
        <begin position="239"/>
        <end position="249"/>
    </location>
</feature>
<reference evidence="7 8" key="1">
    <citation type="journal article" date="2023" name="Plants (Basel)">
        <title>Bridging the Gap: Combining Genomics and Transcriptomics Approaches to Understand Stylosanthes scabra, an Orphan Legume from the Brazilian Caatinga.</title>
        <authorList>
            <person name="Ferreira-Neto J.R.C."/>
            <person name="da Silva M.D."/>
            <person name="Binneck E."/>
            <person name="de Melo N.F."/>
            <person name="da Silva R.H."/>
            <person name="de Melo A.L.T.M."/>
            <person name="Pandolfi V."/>
            <person name="Bustamante F.O."/>
            <person name="Brasileiro-Vidal A.C."/>
            <person name="Benko-Iseppon A.M."/>
        </authorList>
    </citation>
    <scope>NUCLEOTIDE SEQUENCE [LARGE SCALE GENOMIC DNA]</scope>
    <source>
        <tissue evidence="7">Leaves</tissue>
    </source>
</reference>
<protein>
    <recommendedName>
        <fullName evidence="6">RING-type domain-containing protein</fullName>
    </recommendedName>
</protein>
<dbReference type="InterPro" id="IPR017907">
    <property type="entry name" value="Znf_RING_CS"/>
</dbReference>
<evidence type="ECO:0000256" key="2">
    <source>
        <dbReference type="ARBA" id="ARBA00022771"/>
    </source>
</evidence>
<evidence type="ECO:0000256" key="3">
    <source>
        <dbReference type="ARBA" id="ARBA00022833"/>
    </source>
</evidence>
<dbReference type="SUPFAM" id="SSF57850">
    <property type="entry name" value="RING/U-box"/>
    <property type="match status" value="1"/>
</dbReference>